<dbReference type="PANTHER" id="PTHR30055:SF151">
    <property type="entry name" value="TRANSCRIPTIONAL REGULATORY PROTEIN"/>
    <property type="match status" value="1"/>
</dbReference>
<gene>
    <name evidence="7" type="primary">tetR_2</name>
    <name evidence="7" type="ORF">BTM25_23660</name>
</gene>
<dbReference type="SUPFAM" id="SSF46689">
    <property type="entry name" value="Homeodomain-like"/>
    <property type="match status" value="1"/>
</dbReference>
<dbReference type="PANTHER" id="PTHR30055">
    <property type="entry name" value="HTH-TYPE TRANSCRIPTIONAL REGULATOR RUTR"/>
    <property type="match status" value="1"/>
</dbReference>
<dbReference type="EMBL" id="MTBP01000002">
    <property type="protein sequence ID" value="POM23745.1"/>
    <property type="molecule type" value="Genomic_DNA"/>
</dbReference>
<dbReference type="Proteomes" id="UP000242367">
    <property type="component" value="Unassembled WGS sequence"/>
</dbReference>
<dbReference type="GO" id="GO:0045892">
    <property type="term" value="P:negative regulation of DNA-templated transcription"/>
    <property type="evidence" value="ECO:0007669"/>
    <property type="project" value="InterPro"/>
</dbReference>
<evidence type="ECO:0000256" key="4">
    <source>
        <dbReference type="ARBA" id="ARBA00023163"/>
    </source>
</evidence>
<protein>
    <submittedName>
        <fullName evidence="7">Tetracycline repressor protein class E</fullName>
    </submittedName>
</protein>
<dbReference type="InterPro" id="IPR050109">
    <property type="entry name" value="HTH-type_TetR-like_transc_reg"/>
</dbReference>
<dbReference type="AlphaFoldDB" id="A0A2P4UFC5"/>
<keyword evidence="2" id="KW-0805">Transcription regulation</keyword>
<dbReference type="GO" id="GO:0000976">
    <property type="term" value="F:transcription cis-regulatory region binding"/>
    <property type="evidence" value="ECO:0007669"/>
    <property type="project" value="TreeGrafter"/>
</dbReference>
<organism evidence="7 8">
    <name type="scientific">Actinomadura rubteroloni</name>
    <dbReference type="NCBI Taxonomy" id="1926885"/>
    <lineage>
        <taxon>Bacteria</taxon>
        <taxon>Bacillati</taxon>
        <taxon>Actinomycetota</taxon>
        <taxon>Actinomycetes</taxon>
        <taxon>Streptosporangiales</taxon>
        <taxon>Thermomonosporaceae</taxon>
        <taxon>Actinomadura</taxon>
    </lineage>
</organism>
<evidence type="ECO:0000256" key="1">
    <source>
        <dbReference type="ARBA" id="ARBA00022491"/>
    </source>
</evidence>
<evidence type="ECO:0000313" key="7">
    <source>
        <dbReference type="EMBL" id="POM23745.1"/>
    </source>
</evidence>
<dbReference type="InterPro" id="IPR036271">
    <property type="entry name" value="Tet_transcr_reg_TetR-rel_C_sf"/>
</dbReference>
<evidence type="ECO:0000313" key="8">
    <source>
        <dbReference type="Proteomes" id="UP000242367"/>
    </source>
</evidence>
<comment type="caution">
    <text evidence="7">The sequence shown here is derived from an EMBL/GenBank/DDBJ whole genome shotgun (WGS) entry which is preliminary data.</text>
</comment>
<dbReference type="InterPro" id="IPR003012">
    <property type="entry name" value="Tet_transcr_reg_TetR"/>
</dbReference>
<evidence type="ECO:0000256" key="5">
    <source>
        <dbReference type="PROSITE-ProRule" id="PRU00335"/>
    </source>
</evidence>
<dbReference type="InterPro" id="IPR009057">
    <property type="entry name" value="Homeodomain-like_sf"/>
</dbReference>
<dbReference type="InterPro" id="IPR001647">
    <property type="entry name" value="HTH_TetR"/>
</dbReference>
<evidence type="ECO:0000256" key="3">
    <source>
        <dbReference type="ARBA" id="ARBA00023125"/>
    </source>
</evidence>
<feature type="domain" description="HTH tetR-type" evidence="6">
    <location>
        <begin position="6"/>
        <end position="66"/>
    </location>
</feature>
<proteinExistence type="predicted"/>
<accession>A0A2P4UFC5</accession>
<dbReference type="Gene3D" id="1.10.357.10">
    <property type="entry name" value="Tetracycline Repressor, domain 2"/>
    <property type="match status" value="1"/>
</dbReference>
<dbReference type="PRINTS" id="PR00400">
    <property type="entry name" value="TETREPRESSOR"/>
</dbReference>
<dbReference type="Pfam" id="PF00440">
    <property type="entry name" value="TetR_N"/>
    <property type="match status" value="1"/>
</dbReference>
<dbReference type="GO" id="GO:0003700">
    <property type="term" value="F:DNA-binding transcription factor activity"/>
    <property type="evidence" value="ECO:0007669"/>
    <property type="project" value="TreeGrafter"/>
</dbReference>
<keyword evidence="8" id="KW-1185">Reference proteome</keyword>
<dbReference type="RefSeq" id="WP_103562955.1">
    <property type="nucleotide sequence ID" value="NZ_MTBP01000002.1"/>
</dbReference>
<dbReference type="GO" id="GO:0046677">
    <property type="term" value="P:response to antibiotic"/>
    <property type="evidence" value="ECO:0007669"/>
    <property type="project" value="InterPro"/>
</dbReference>
<dbReference type="Pfam" id="PF02909">
    <property type="entry name" value="TetR_C_1"/>
    <property type="match status" value="1"/>
</dbReference>
<sequence>MPRRRSLTRPQITAAALAVLDRDGLAALTMRAVARETGVSTMALYRYVDDRGELEEMIVDAVLAAVDTTPPPPGPWRDRVADLAERVRAAVAAHPEILPLTVAHRHRSPGLLRWSETVLDVLSGAGVTGAARVVALRSLTAYVIGAVQLEHLGPLAGPGTGVIAALPADEFPLMAATARDAARIDAAVEFRRGLDLLLGGMDAPGTALSGEEHGP</sequence>
<name>A0A2P4UFC5_9ACTN</name>
<reference evidence="7 8" key="1">
    <citation type="journal article" date="2017" name="Chemistry">
        <title>Isolation, Biosynthesis and Chemical Modifications of Rubterolones A-F: Rare Tropolone Alkaloids from Actinomadura sp. 5-2.</title>
        <authorList>
            <person name="Guo H."/>
            <person name="Benndorf R."/>
            <person name="Leichnitz D."/>
            <person name="Klassen J.L."/>
            <person name="Vollmers J."/>
            <person name="Gorls H."/>
            <person name="Steinacker M."/>
            <person name="Weigel C."/>
            <person name="Dahse H.M."/>
            <person name="Kaster A.K."/>
            <person name="de Beer Z.W."/>
            <person name="Poulsen M."/>
            <person name="Beemelmanns C."/>
        </authorList>
    </citation>
    <scope>NUCLEOTIDE SEQUENCE [LARGE SCALE GENOMIC DNA]</scope>
    <source>
        <strain evidence="7 8">5-2</strain>
    </source>
</reference>
<dbReference type="InterPro" id="IPR004111">
    <property type="entry name" value="Repressor_TetR_C"/>
</dbReference>
<keyword evidence="3 5" id="KW-0238">DNA-binding</keyword>
<evidence type="ECO:0000256" key="2">
    <source>
        <dbReference type="ARBA" id="ARBA00023015"/>
    </source>
</evidence>
<keyword evidence="1" id="KW-0678">Repressor</keyword>
<evidence type="ECO:0000259" key="6">
    <source>
        <dbReference type="PROSITE" id="PS50977"/>
    </source>
</evidence>
<dbReference type="SUPFAM" id="SSF48498">
    <property type="entry name" value="Tetracyclin repressor-like, C-terminal domain"/>
    <property type="match status" value="1"/>
</dbReference>
<dbReference type="PROSITE" id="PS50977">
    <property type="entry name" value="HTH_TETR_2"/>
    <property type="match status" value="1"/>
</dbReference>
<feature type="DNA-binding region" description="H-T-H motif" evidence="5">
    <location>
        <begin position="29"/>
        <end position="48"/>
    </location>
</feature>
<keyword evidence="4" id="KW-0804">Transcription</keyword>